<evidence type="ECO:0000313" key="6">
    <source>
        <dbReference type="Proteomes" id="UP000235371"/>
    </source>
</evidence>
<feature type="compositionally biased region" description="Low complexity" evidence="3">
    <location>
        <begin position="48"/>
        <end position="57"/>
    </location>
</feature>
<dbReference type="Gene3D" id="1.20.920.10">
    <property type="entry name" value="Bromodomain-like"/>
    <property type="match status" value="1"/>
</dbReference>
<feature type="region of interest" description="Disordered" evidence="3">
    <location>
        <begin position="228"/>
        <end position="306"/>
    </location>
</feature>
<dbReference type="GO" id="GO:0006325">
    <property type="term" value="P:chromatin organization"/>
    <property type="evidence" value="ECO:0007669"/>
    <property type="project" value="UniProtKB-ARBA"/>
</dbReference>
<feature type="domain" description="Bromo" evidence="4">
    <location>
        <begin position="393"/>
        <end position="466"/>
    </location>
</feature>
<dbReference type="Proteomes" id="UP000235371">
    <property type="component" value="Unassembled WGS sequence"/>
</dbReference>
<dbReference type="PANTHER" id="PTHR15398">
    <property type="entry name" value="BROMODOMAIN-CONTAINING PROTEIN 8"/>
    <property type="match status" value="1"/>
</dbReference>
<protein>
    <recommendedName>
        <fullName evidence="4">Bromo domain-containing protein</fullName>
    </recommendedName>
</protein>
<organism evidence="5 6">
    <name type="scientific">Hyaloscypha bicolor E</name>
    <dbReference type="NCBI Taxonomy" id="1095630"/>
    <lineage>
        <taxon>Eukaryota</taxon>
        <taxon>Fungi</taxon>
        <taxon>Dikarya</taxon>
        <taxon>Ascomycota</taxon>
        <taxon>Pezizomycotina</taxon>
        <taxon>Leotiomycetes</taxon>
        <taxon>Helotiales</taxon>
        <taxon>Hyaloscyphaceae</taxon>
        <taxon>Hyaloscypha</taxon>
        <taxon>Hyaloscypha bicolor</taxon>
    </lineage>
</organism>
<proteinExistence type="predicted"/>
<gene>
    <name evidence="5" type="ORF">K444DRAFT_667135</name>
</gene>
<feature type="compositionally biased region" description="Low complexity" evidence="3">
    <location>
        <begin position="249"/>
        <end position="265"/>
    </location>
</feature>
<evidence type="ECO:0000259" key="4">
    <source>
        <dbReference type="PROSITE" id="PS50014"/>
    </source>
</evidence>
<keyword evidence="6" id="KW-1185">Reference proteome</keyword>
<name>A0A2J6SWY8_9HELO</name>
<dbReference type="RefSeq" id="XP_024732196.1">
    <property type="nucleotide sequence ID" value="XM_024887260.1"/>
</dbReference>
<dbReference type="InterPro" id="IPR001487">
    <property type="entry name" value="Bromodomain"/>
</dbReference>
<dbReference type="GO" id="GO:0035267">
    <property type="term" value="C:NuA4 histone acetyltransferase complex"/>
    <property type="evidence" value="ECO:0007669"/>
    <property type="project" value="TreeGrafter"/>
</dbReference>
<feature type="compositionally biased region" description="Acidic residues" evidence="3">
    <location>
        <begin position="286"/>
        <end position="306"/>
    </location>
</feature>
<evidence type="ECO:0000256" key="2">
    <source>
        <dbReference type="PROSITE-ProRule" id="PRU00035"/>
    </source>
</evidence>
<evidence type="ECO:0000256" key="3">
    <source>
        <dbReference type="SAM" id="MobiDB-lite"/>
    </source>
</evidence>
<dbReference type="SMART" id="SM00297">
    <property type="entry name" value="BROMO"/>
    <property type="match status" value="1"/>
</dbReference>
<accession>A0A2J6SWY8</accession>
<dbReference type="Pfam" id="PF00439">
    <property type="entry name" value="Bromodomain"/>
    <property type="match status" value="1"/>
</dbReference>
<reference evidence="5 6" key="1">
    <citation type="submission" date="2016-04" db="EMBL/GenBank/DDBJ databases">
        <title>A degradative enzymes factory behind the ericoid mycorrhizal symbiosis.</title>
        <authorList>
            <consortium name="DOE Joint Genome Institute"/>
            <person name="Martino E."/>
            <person name="Morin E."/>
            <person name="Grelet G."/>
            <person name="Kuo A."/>
            <person name="Kohler A."/>
            <person name="Daghino S."/>
            <person name="Barry K."/>
            <person name="Choi C."/>
            <person name="Cichocki N."/>
            <person name="Clum A."/>
            <person name="Copeland A."/>
            <person name="Hainaut M."/>
            <person name="Haridas S."/>
            <person name="Labutti K."/>
            <person name="Lindquist E."/>
            <person name="Lipzen A."/>
            <person name="Khouja H.-R."/>
            <person name="Murat C."/>
            <person name="Ohm R."/>
            <person name="Olson A."/>
            <person name="Spatafora J."/>
            <person name="Veneault-Fourrey C."/>
            <person name="Henrissat B."/>
            <person name="Grigoriev I."/>
            <person name="Martin F."/>
            <person name="Perotto S."/>
        </authorList>
    </citation>
    <scope>NUCLEOTIDE SEQUENCE [LARGE SCALE GENOMIC DNA]</scope>
    <source>
        <strain evidence="5 6">E</strain>
    </source>
</reference>
<dbReference type="AlphaFoldDB" id="A0A2J6SWY8"/>
<dbReference type="SUPFAM" id="SSF47370">
    <property type="entry name" value="Bromodomain"/>
    <property type="match status" value="1"/>
</dbReference>
<evidence type="ECO:0000256" key="1">
    <source>
        <dbReference type="ARBA" id="ARBA00023117"/>
    </source>
</evidence>
<dbReference type="PANTHER" id="PTHR15398:SF4">
    <property type="entry name" value="BROMODOMAIN-CONTAINING PROTEIN 8 ISOFORM X1"/>
    <property type="match status" value="1"/>
</dbReference>
<dbReference type="GeneID" id="36595336"/>
<dbReference type="STRING" id="1095630.A0A2J6SWY8"/>
<dbReference type="InParanoid" id="A0A2J6SWY8"/>
<evidence type="ECO:0000313" key="5">
    <source>
        <dbReference type="EMBL" id="PMD55292.1"/>
    </source>
</evidence>
<dbReference type="EMBL" id="KZ613856">
    <property type="protein sequence ID" value="PMD55292.1"/>
    <property type="molecule type" value="Genomic_DNA"/>
</dbReference>
<dbReference type="OrthoDB" id="784962at2759"/>
<sequence length="504" mass="55523">MESITNTSISVLGLAGTKRAASPTPFVSHLPPQRTKHQRNSHETQRTRSAPARSPRSVIWHDFRDQISESTEDAREPDHYRGELTADHEARQEQPLACAPPQNNDENSKIHNFFTKGSIFTPRGIANFQRVQVDERSSCNLLPWSIAITLGLILYPNSLGTTATYCRLTIRVAGVETAINARVLHGLHTILLGREWIESVNLLSDFGNRGYYIPIPLAIEAEEPLNSDRLIDGRPSGDELSLDDEPPSGDDLSLESSSGDEILLGDGPSSDETILDENQLATTNQAEDEHEIEDDEKGEEDSDADSQETIEYHLLEAFTRDAKAADTKEVEDELQLISSPGNQSDCVEAKSERAIFSPHSMAATLTKSQAKGVQTPVIKRQSKGITKILNHVSRTLAGQSFKAPVKQLWPEYANTYAARVLNPIDLGTIEMKVKNDTYLSIDAFRADIALLYQNSVDFNGIEHIITSAALEVRDTILKAISDVEEGKGTTRASIRGLQGSRGDM</sequence>
<dbReference type="PROSITE" id="PS50014">
    <property type="entry name" value="BROMODOMAIN_2"/>
    <property type="match status" value="1"/>
</dbReference>
<keyword evidence="1 2" id="KW-0103">Bromodomain</keyword>
<dbReference type="InterPro" id="IPR036427">
    <property type="entry name" value="Bromodomain-like_sf"/>
</dbReference>
<feature type="region of interest" description="Disordered" evidence="3">
    <location>
        <begin position="17"/>
        <end position="57"/>
    </location>
</feature>